<dbReference type="Proteomes" id="UP000605099">
    <property type="component" value="Unassembled WGS sequence"/>
</dbReference>
<evidence type="ECO:0000313" key="3">
    <source>
        <dbReference type="EMBL" id="GGN52230.1"/>
    </source>
</evidence>
<accession>A0ABQ2JS11</accession>
<dbReference type="Gene3D" id="3.90.380.10">
    <property type="entry name" value="Naphthalene 1,2-dioxygenase Alpha Subunit, Chain A, domain 1"/>
    <property type="match status" value="1"/>
</dbReference>
<feature type="domain" description="Vanillate O-demethylase oxygenase-like C-terminal catalytic" evidence="2">
    <location>
        <begin position="108"/>
        <end position="289"/>
    </location>
</feature>
<sequence>MRDTWFPVAHNYSVTGKPVRRAVYSHPIFLWRENGVVVASENHPNEKVVGEKSQYTDARGRYPVMEHYGVVWVWFGNPLAADPVHLPSLPFLPPKGGLPRHMTSTVRFECAAPISLENLIDLTHADFLHADVVGDERSDSETVETFFDSETVTMVRTCTNKSVAPVMKFFSGIKQPTQNVRQVIRIYLRSHCAIAYGRFTPGDDVPLFHPCTPETRDRTRMEMVMNTTNSDLLFRHVMPKAGYKVSRQDSYMTSPQSPRYMRDTDRKDLHSKFDQAGQRYRMAMMELADRQAKGDFAYRDNVSADCSEIIGLRKELFQF</sequence>
<dbReference type="Pfam" id="PF19112">
    <property type="entry name" value="VanA_C"/>
    <property type="match status" value="1"/>
</dbReference>
<comment type="caution">
    <text evidence="3">The sequence shown here is derived from an EMBL/GenBank/DDBJ whole genome shotgun (WGS) entry which is preliminary data.</text>
</comment>
<dbReference type="PANTHER" id="PTHR21266:SF60">
    <property type="entry name" value="3-KETOSTEROID-9-ALPHA-MONOOXYGENASE, OXYGENASE COMPONENT"/>
    <property type="match status" value="1"/>
</dbReference>
<dbReference type="InterPro" id="IPR036922">
    <property type="entry name" value="Rieske_2Fe-2S_sf"/>
</dbReference>
<keyword evidence="4" id="KW-1185">Reference proteome</keyword>
<dbReference type="SUPFAM" id="SSF50022">
    <property type="entry name" value="ISP domain"/>
    <property type="match status" value="1"/>
</dbReference>
<name>A0ABQ2JS11_9SPHN</name>
<evidence type="ECO:0000256" key="1">
    <source>
        <dbReference type="ARBA" id="ARBA00023002"/>
    </source>
</evidence>
<gene>
    <name evidence="3" type="ORF">GCM10011349_25490</name>
</gene>
<keyword evidence="1" id="KW-0560">Oxidoreductase</keyword>
<protein>
    <recommendedName>
        <fullName evidence="2">Vanillate O-demethylase oxygenase-like C-terminal catalytic domain-containing protein</fullName>
    </recommendedName>
</protein>
<dbReference type="SUPFAM" id="SSF55961">
    <property type="entry name" value="Bet v1-like"/>
    <property type="match status" value="1"/>
</dbReference>
<dbReference type="InterPro" id="IPR050584">
    <property type="entry name" value="Cholesterol_7-desaturase"/>
</dbReference>
<organism evidence="3 4">
    <name type="scientific">Novosphingobium indicum</name>
    <dbReference type="NCBI Taxonomy" id="462949"/>
    <lineage>
        <taxon>Bacteria</taxon>
        <taxon>Pseudomonadati</taxon>
        <taxon>Pseudomonadota</taxon>
        <taxon>Alphaproteobacteria</taxon>
        <taxon>Sphingomonadales</taxon>
        <taxon>Sphingomonadaceae</taxon>
        <taxon>Novosphingobium</taxon>
    </lineage>
</organism>
<dbReference type="InterPro" id="IPR044043">
    <property type="entry name" value="VanA_C_cat"/>
</dbReference>
<dbReference type="PANTHER" id="PTHR21266">
    <property type="entry name" value="IRON-SULFUR DOMAIN CONTAINING PROTEIN"/>
    <property type="match status" value="1"/>
</dbReference>
<dbReference type="EMBL" id="BMLK01000011">
    <property type="protein sequence ID" value="GGN52230.1"/>
    <property type="molecule type" value="Genomic_DNA"/>
</dbReference>
<evidence type="ECO:0000259" key="2">
    <source>
        <dbReference type="Pfam" id="PF19112"/>
    </source>
</evidence>
<reference evidence="4" key="1">
    <citation type="journal article" date="2019" name="Int. J. Syst. Evol. Microbiol.">
        <title>The Global Catalogue of Microorganisms (GCM) 10K type strain sequencing project: providing services to taxonomists for standard genome sequencing and annotation.</title>
        <authorList>
            <consortium name="The Broad Institute Genomics Platform"/>
            <consortium name="The Broad Institute Genome Sequencing Center for Infectious Disease"/>
            <person name="Wu L."/>
            <person name="Ma J."/>
        </authorList>
    </citation>
    <scope>NUCLEOTIDE SEQUENCE [LARGE SCALE GENOMIC DNA]</scope>
    <source>
        <strain evidence="4">CGMCC 1.6784</strain>
    </source>
</reference>
<proteinExistence type="predicted"/>
<evidence type="ECO:0000313" key="4">
    <source>
        <dbReference type="Proteomes" id="UP000605099"/>
    </source>
</evidence>